<dbReference type="InterPro" id="IPR050416">
    <property type="entry name" value="FAD-linked_Oxidoreductase"/>
</dbReference>
<accession>A0ABQ6W7B8</accession>
<dbReference type="SUPFAM" id="SSF56176">
    <property type="entry name" value="FAD-binding/transporter-associated domain-like"/>
    <property type="match status" value="1"/>
</dbReference>
<evidence type="ECO:0000256" key="4">
    <source>
        <dbReference type="ARBA" id="ARBA00022827"/>
    </source>
</evidence>
<evidence type="ECO:0000256" key="1">
    <source>
        <dbReference type="ARBA" id="ARBA00001974"/>
    </source>
</evidence>
<evidence type="ECO:0000259" key="7">
    <source>
        <dbReference type="PROSITE" id="PS51387"/>
    </source>
</evidence>
<evidence type="ECO:0000256" key="6">
    <source>
        <dbReference type="SAM" id="SignalP"/>
    </source>
</evidence>
<comment type="similarity">
    <text evidence="2">Belongs to the oxygen-dependent FAD-linked oxidoreductase family.</text>
</comment>
<sequence length="593" mass="65206">MRLNVLSFWILASANLGSATTIGARKSCRCSPSESCWPSESEWDSLNRTTNGQVNALKPVGEVCHGSTYNSRECHVANQYSNSSIWRTDHPAALIYTNWEAFPERNESCFVGSKRSVPCGQGRVPLYTVEAKTPQDIQAGVSFARHHNLRLAIRNTGHSYQGRSTAPDSLQINTHAMKNKTLHKDFTPSGYNGTGKVEPFAVTLDAGVQLYDMYKFCSENSVMVVGGSSHGVGATGGFIQGGGHSMFAGLLGMASDNALEFKVVVADGRHVIANAYQNSDLFWALRGGGGGTFGVVTSVTVRAIREPPIVSFKLVGEMALASDAYWNAVEHLNSFIPEYNEAGGTMYYYLNPNYPSDSGKRVSQMHIFGGFPNKTSRAEVRKFMKPFVDKLGDIAGKPLDFNVTYTPKAADLFTSEFGTSDLAGVHSILGSRLLTRDLLKSHDGPKRIANTLRSLKVIPGKHDTISGIVTVGPQVWANTDIDSALHPVWRETQLHLVIMRPWLDTTPFVAQEVMQKNLTYVEVPMLKKLDPAPKGGAYLNEADAYDPEFKETFWGPNYPRLYQIKQKWDPEGLFIVRTGVGSEDWDDEGLCPK</sequence>
<dbReference type="PANTHER" id="PTHR42973">
    <property type="entry name" value="BINDING OXIDOREDUCTASE, PUTATIVE (AFU_ORTHOLOGUE AFUA_1G17690)-RELATED"/>
    <property type="match status" value="1"/>
</dbReference>
<evidence type="ECO:0000256" key="2">
    <source>
        <dbReference type="ARBA" id="ARBA00005466"/>
    </source>
</evidence>
<dbReference type="InterPro" id="IPR016169">
    <property type="entry name" value="FAD-bd_PCMH_sub2"/>
</dbReference>
<evidence type="ECO:0000256" key="5">
    <source>
        <dbReference type="ARBA" id="ARBA00023002"/>
    </source>
</evidence>
<keyword evidence="6" id="KW-0732">Signal</keyword>
<dbReference type="PANTHER" id="PTHR42973:SF39">
    <property type="entry name" value="FAD-BINDING PCMH-TYPE DOMAIN-CONTAINING PROTEIN"/>
    <property type="match status" value="1"/>
</dbReference>
<keyword evidence="3" id="KW-0285">Flavoprotein</keyword>
<protein>
    <recommendedName>
        <fullName evidence="7">FAD-binding PCMH-type domain-containing protein</fullName>
    </recommendedName>
</protein>
<gene>
    <name evidence="8" type="ORF">BDV36DRAFT_304444</name>
</gene>
<dbReference type="PROSITE" id="PS51387">
    <property type="entry name" value="FAD_PCMH"/>
    <property type="match status" value="1"/>
</dbReference>
<organism evidence="8 9">
    <name type="scientific">Aspergillus pseudocaelatus</name>
    <dbReference type="NCBI Taxonomy" id="1825620"/>
    <lineage>
        <taxon>Eukaryota</taxon>
        <taxon>Fungi</taxon>
        <taxon>Dikarya</taxon>
        <taxon>Ascomycota</taxon>
        <taxon>Pezizomycotina</taxon>
        <taxon>Eurotiomycetes</taxon>
        <taxon>Eurotiomycetidae</taxon>
        <taxon>Eurotiales</taxon>
        <taxon>Aspergillaceae</taxon>
        <taxon>Aspergillus</taxon>
        <taxon>Aspergillus subgen. Circumdati</taxon>
    </lineage>
</organism>
<dbReference type="EMBL" id="ML735816">
    <property type="protein sequence ID" value="KAE8413040.1"/>
    <property type="molecule type" value="Genomic_DNA"/>
</dbReference>
<keyword evidence="9" id="KW-1185">Reference proteome</keyword>
<evidence type="ECO:0000313" key="9">
    <source>
        <dbReference type="Proteomes" id="UP000325395"/>
    </source>
</evidence>
<dbReference type="Pfam" id="PF08031">
    <property type="entry name" value="BBE"/>
    <property type="match status" value="1"/>
</dbReference>
<dbReference type="InterPro" id="IPR036318">
    <property type="entry name" value="FAD-bd_PCMH-like_sf"/>
</dbReference>
<evidence type="ECO:0000313" key="8">
    <source>
        <dbReference type="EMBL" id="KAE8413040.1"/>
    </source>
</evidence>
<feature type="chain" id="PRO_5046382773" description="FAD-binding PCMH-type domain-containing protein" evidence="6">
    <location>
        <begin position="20"/>
        <end position="593"/>
    </location>
</feature>
<evidence type="ECO:0000256" key="3">
    <source>
        <dbReference type="ARBA" id="ARBA00022630"/>
    </source>
</evidence>
<dbReference type="InterPro" id="IPR012951">
    <property type="entry name" value="BBE"/>
</dbReference>
<dbReference type="InterPro" id="IPR006094">
    <property type="entry name" value="Oxid_FAD_bind_N"/>
</dbReference>
<dbReference type="Pfam" id="PF01565">
    <property type="entry name" value="FAD_binding_4"/>
    <property type="match status" value="1"/>
</dbReference>
<reference evidence="8 9" key="1">
    <citation type="submission" date="2019-04" db="EMBL/GenBank/DDBJ databases">
        <authorList>
            <consortium name="DOE Joint Genome Institute"/>
            <person name="Mondo S."/>
            <person name="Kjaerbolling I."/>
            <person name="Vesth T."/>
            <person name="Frisvad J.C."/>
            <person name="Nybo J.L."/>
            <person name="Theobald S."/>
            <person name="Kildgaard S."/>
            <person name="Isbrandt T."/>
            <person name="Kuo A."/>
            <person name="Sato A."/>
            <person name="Lyhne E.K."/>
            <person name="Kogle M.E."/>
            <person name="Wiebenga A."/>
            <person name="Kun R.S."/>
            <person name="Lubbers R.J."/>
            <person name="Makela M.R."/>
            <person name="Barry K."/>
            <person name="Chovatia M."/>
            <person name="Clum A."/>
            <person name="Daum C."/>
            <person name="Haridas S."/>
            <person name="He G."/>
            <person name="LaButti K."/>
            <person name="Lipzen A."/>
            <person name="Riley R."/>
            <person name="Salamov A."/>
            <person name="Simmons B.A."/>
            <person name="Magnuson J.K."/>
            <person name="Henrissat B."/>
            <person name="Mortensen U.H."/>
            <person name="Larsen T.O."/>
            <person name="Devries R.P."/>
            <person name="Grigoriev I.V."/>
            <person name="Machida M."/>
            <person name="Baker S.E."/>
            <person name="Andersen M.R."/>
            <person name="Cantor M.N."/>
            <person name="Hua S.X."/>
        </authorList>
    </citation>
    <scope>NUCLEOTIDE SEQUENCE [LARGE SCALE GENOMIC DNA]</scope>
    <source>
        <strain evidence="8 9">CBS 117616</strain>
    </source>
</reference>
<comment type="cofactor">
    <cofactor evidence="1">
        <name>FAD</name>
        <dbReference type="ChEBI" id="CHEBI:57692"/>
    </cofactor>
</comment>
<feature type="domain" description="FAD-binding PCMH-type" evidence="7">
    <location>
        <begin position="121"/>
        <end position="306"/>
    </location>
</feature>
<keyword evidence="5" id="KW-0560">Oxidoreductase</keyword>
<name>A0ABQ6W7B8_9EURO</name>
<dbReference type="Proteomes" id="UP000325395">
    <property type="component" value="Unassembled WGS sequence"/>
</dbReference>
<dbReference type="Gene3D" id="3.30.465.10">
    <property type="match status" value="2"/>
</dbReference>
<dbReference type="InterPro" id="IPR016166">
    <property type="entry name" value="FAD-bd_PCMH"/>
</dbReference>
<proteinExistence type="inferred from homology"/>
<keyword evidence="4" id="KW-0274">FAD</keyword>
<feature type="signal peptide" evidence="6">
    <location>
        <begin position="1"/>
        <end position="19"/>
    </location>
</feature>